<dbReference type="AlphaFoldDB" id="A0A974NIN0"/>
<dbReference type="Proteomes" id="UP000595254">
    <property type="component" value="Plasmid unnamed"/>
</dbReference>
<dbReference type="KEGG" id="ppsr:I6J18_00155"/>
<geneLocation type="plasmid" evidence="1 2">
    <name>unnamed</name>
</geneLocation>
<reference evidence="1 2" key="1">
    <citation type="submission" date="2021-01" db="EMBL/GenBank/DDBJ databases">
        <title>FDA dAtabase for Regulatory Grade micrObial Sequences (FDA-ARGOS): Supporting development and validation of Infectious Disease Dx tests.</title>
        <authorList>
            <person name="Nelson B."/>
            <person name="Plummer A."/>
            <person name="Tallon L."/>
            <person name="Sadzewicz L."/>
            <person name="Zhao X."/>
            <person name="Boylan J."/>
            <person name="Ott S."/>
            <person name="Bowen H."/>
            <person name="Vavikolanu K."/>
            <person name="Mehta A."/>
            <person name="Aluvathingal J."/>
            <person name="Nadendla S."/>
            <person name="Myers T."/>
            <person name="Yan Y."/>
            <person name="Sichtig H."/>
        </authorList>
    </citation>
    <scope>NUCLEOTIDE SEQUENCE [LARGE SCALE GENOMIC DNA]</scope>
    <source>
        <strain evidence="1 2">FDAARGOS_1161</strain>
        <plasmid evidence="1 2">unnamed</plasmid>
    </source>
</reference>
<name>A0A974NIN0_PERPY</name>
<gene>
    <name evidence="1" type="ORF">I6J18_00155</name>
</gene>
<keyword evidence="2" id="KW-1185">Reference proteome</keyword>
<dbReference type="RefSeq" id="WP_152526496.1">
    <property type="nucleotide sequence ID" value="NZ_CP068052.1"/>
</dbReference>
<evidence type="ECO:0000313" key="2">
    <source>
        <dbReference type="Proteomes" id="UP000595254"/>
    </source>
</evidence>
<keyword evidence="1" id="KW-0614">Plasmid</keyword>
<protein>
    <submittedName>
        <fullName evidence="1">Uncharacterized protein</fullName>
    </submittedName>
</protein>
<dbReference type="EMBL" id="CP068052">
    <property type="protein sequence ID" value="QQS98455.1"/>
    <property type="molecule type" value="Genomic_DNA"/>
</dbReference>
<proteinExistence type="predicted"/>
<sequence>MRVMRRDKYRSILHISIGWAAALRSNQKGSPPFCSSVRVASALKGSIATDCTANAYIPYVPVPFTAAPPYQTSRRTRTKEK</sequence>
<accession>A0A974NIN0</accession>
<evidence type="ECO:0000313" key="1">
    <source>
        <dbReference type="EMBL" id="QQS98455.1"/>
    </source>
</evidence>
<organism evidence="1 2">
    <name type="scientific">Peribacillus psychrosaccharolyticus</name>
    <name type="common">Bacillus psychrosaccharolyticus</name>
    <dbReference type="NCBI Taxonomy" id="1407"/>
    <lineage>
        <taxon>Bacteria</taxon>
        <taxon>Bacillati</taxon>
        <taxon>Bacillota</taxon>
        <taxon>Bacilli</taxon>
        <taxon>Bacillales</taxon>
        <taxon>Bacillaceae</taxon>
        <taxon>Peribacillus</taxon>
    </lineage>
</organism>